<dbReference type="InterPro" id="IPR004546">
    <property type="entry name" value="Restrct_endonuc_T1M"/>
</dbReference>
<comment type="similarity">
    <text evidence="1">Belongs to the N(4)/N(6)-methyltransferase family.</text>
</comment>
<keyword evidence="5" id="KW-0949">S-adenosyl-L-methionine</keyword>
<protein>
    <recommendedName>
        <fullName evidence="2">site-specific DNA-methyltransferase (adenine-specific)</fullName>
        <ecNumber evidence="2">2.1.1.72</ecNumber>
    </recommendedName>
</protein>
<dbReference type="GO" id="GO:0003677">
    <property type="term" value="F:DNA binding"/>
    <property type="evidence" value="ECO:0007669"/>
    <property type="project" value="InterPro"/>
</dbReference>
<organism evidence="11 12">
    <name type="scientific">Mycoplasma nasistruthionis</name>
    <dbReference type="NCBI Taxonomy" id="353852"/>
    <lineage>
        <taxon>Bacteria</taxon>
        <taxon>Bacillati</taxon>
        <taxon>Mycoplasmatota</taxon>
        <taxon>Mollicutes</taxon>
        <taxon>Mycoplasmataceae</taxon>
        <taxon>Mycoplasma</taxon>
    </lineage>
</organism>
<evidence type="ECO:0000313" key="12">
    <source>
        <dbReference type="Proteomes" id="UP000305457"/>
    </source>
</evidence>
<dbReference type="Gene3D" id="1.20.1260.30">
    <property type="match status" value="1"/>
</dbReference>
<evidence type="ECO:0000256" key="7">
    <source>
        <dbReference type="ARBA" id="ARBA00047942"/>
    </source>
</evidence>
<dbReference type="REBASE" id="370082">
    <property type="entry name" value="M.Mna2F1AORF1020P"/>
</dbReference>
<dbReference type="InterPro" id="IPR051537">
    <property type="entry name" value="DNA_Adenine_Mtase"/>
</dbReference>
<evidence type="ECO:0000256" key="2">
    <source>
        <dbReference type="ARBA" id="ARBA00011900"/>
    </source>
</evidence>
<evidence type="ECO:0000256" key="8">
    <source>
        <dbReference type="SAM" id="Coils"/>
    </source>
</evidence>
<evidence type="ECO:0000256" key="3">
    <source>
        <dbReference type="ARBA" id="ARBA00022603"/>
    </source>
</evidence>
<sequence length="529" mass="60545">MDKPNLNNTHKTELRKAVMAIANKNRGKLNSYEFAPYVFGALFYRFLSTKITNYINEQEQDVQNYNYELDFETFSDENISNNSDIKETVKYIADDLGYFIKPSDLFNNVLKKVDTNENLNQDLRRIFVSIVESSKGKDSEEDFEGLFDTFDFNKSALGNNLSEKNEFFAYILKEINNIPIDSVEDSGIDVFGEVYEYLISAYGNDSNREAGAYFTPETVSVLLSKIVTNGKTEIDSIYDPTCGTGSLLLQTRKIHGEGFVKNGYFGQEIKNESYNLARMNMFLHDLNFTEFKIRLGDTLKEPYFVNQKFEAVVSNPPYSLKWNLDKNPVLLQDERFQNAGVLAPSSKADLAFVLHSLHYLSAKGVAAIVCFPGVFHRGGAEQKIRQYLVENNYIDTIIELPQNLFFGTGISTYILVMKKNKQNDRNIMFINASKLFKKEGKHNILTDENIAQIIDLFSSRKEEQYLSKIVTPDEIKENNYNLSVSNYVEIENTKPVIDIKELNAKIKATSKKINELRAEIDQIIEELES</sequence>
<dbReference type="Pfam" id="PF02384">
    <property type="entry name" value="N6_Mtase"/>
    <property type="match status" value="1"/>
</dbReference>
<dbReference type="Gene3D" id="3.40.50.150">
    <property type="entry name" value="Vaccinia Virus protein VP39"/>
    <property type="match status" value="1"/>
</dbReference>
<dbReference type="NCBIfam" id="TIGR00497">
    <property type="entry name" value="hsdM"/>
    <property type="match status" value="1"/>
</dbReference>
<dbReference type="InterPro" id="IPR003356">
    <property type="entry name" value="DNA_methylase_A-5"/>
</dbReference>
<dbReference type="EMBL" id="CP040825">
    <property type="protein sequence ID" value="QCZ36599.1"/>
    <property type="molecule type" value="Genomic_DNA"/>
</dbReference>
<dbReference type="PRINTS" id="PR00507">
    <property type="entry name" value="N12N6MTFRASE"/>
</dbReference>
<gene>
    <name evidence="11" type="ORF">FG904_01020</name>
</gene>
<evidence type="ECO:0000256" key="6">
    <source>
        <dbReference type="ARBA" id="ARBA00022747"/>
    </source>
</evidence>
<evidence type="ECO:0000313" key="11">
    <source>
        <dbReference type="EMBL" id="QCZ36599.1"/>
    </source>
</evidence>
<proteinExistence type="inferred from homology"/>
<dbReference type="PROSITE" id="PS00092">
    <property type="entry name" value="N6_MTASE"/>
    <property type="match status" value="1"/>
</dbReference>
<reference evidence="11 12" key="1">
    <citation type="submission" date="2019-06" db="EMBL/GenBank/DDBJ databases">
        <title>Mycoplasma sp. 2F1A isolated from ostrich.</title>
        <authorList>
            <person name="Spergser J."/>
        </authorList>
    </citation>
    <scope>NUCLEOTIDE SEQUENCE [LARGE SCALE GENOMIC DNA]</scope>
    <source>
        <strain evidence="11 12">2F1A</strain>
    </source>
</reference>
<dbReference type="InterPro" id="IPR002052">
    <property type="entry name" value="DNA_methylase_N6_adenine_CS"/>
</dbReference>
<feature type="domain" description="N6 adenine-specific DNA methyltransferase N-terminal" evidence="10">
    <location>
        <begin position="14"/>
        <end position="173"/>
    </location>
</feature>
<comment type="catalytic activity">
    <reaction evidence="7">
        <text>a 2'-deoxyadenosine in DNA + S-adenosyl-L-methionine = an N(6)-methyl-2'-deoxyadenosine in DNA + S-adenosyl-L-homocysteine + H(+)</text>
        <dbReference type="Rhea" id="RHEA:15197"/>
        <dbReference type="Rhea" id="RHEA-COMP:12418"/>
        <dbReference type="Rhea" id="RHEA-COMP:12419"/>
        <dbReference type="ChEBI" id="CHEBI:15378"/>
        <dbReference type="ChEBI" id="CHEBI:57856"/>
        <dbReference type="ChEBI" id="CHEBI:59789"/>
        <dbReference type="ChEBI" id="CHEBI:90615"/>
        <dbReference type="ChEBI" id="CHEBI:90616"/>
        <dbReference type="EC" id="2.1.1.72"/>
    </reaction>
</comment>
<dbReference type="OrthoDB" id="9814572at2"/>
<dbReference type="Proteomes" id="UP000305457">
    <property type="component" value="Chromosome"/>
</dbReference>
<evidence type="ECO:0000259" key="9">
    <source>
        <dbReference type="Pfam" id="PF02384"/>
    </source>
</evidence>
<dbReference type="GO" id="GO:0008170">
    <property type="term" value="F:N-methyltransferase activity"/>
    <property type="evidence" value="ECO:0007669"/>
    <property type="project" value="InterPro"/>
</dbReference>
<dbReference type="AlphaFoldDB" id="A0A5B7XUP5"/>
<dbReference type="PANTHER" id="PTHR42933">
    <property type="entry name" value="SLR6095 PROTEIN"/>
    <property type="match status" value="1"/>
</dbReference>
<keyword evidence="3 11" id="KW-0489">Methyltransferase</keyword>
<keyword evidence="6" id="KW-0680">Restriction system</keyword>
<evidence type="ECO:0000256" key="1">
    <source>
        <dbReference type="ARBA" id="ARBA00006594"/>
    </source>
</evidence>
<accession>A0A5B7XUP5</accession>
<keyword evidence="8" id="KW-0175">Coiled coil</keyword>
<name>A0A5B7XUP5_9MOLU</name>
<evidence type="ECO:0000256" key="5">
    <source>
        <dbReference type="ARBA" id="ARBA00022691"/>
    </source>
</evidence>
<dbReference type="InterPro" id="IPR029063">
    <property type="entry name" value="SAM-dependent_MTases_sf"/>
</dbReference>
<feature type="coiled-coil region" evidence="8">
    <location>
        <begin position="499"/>
        <end position="526"/>
    </location>
</feature>
<feature type="domain" description="DNA methylase adenine-specific" evidence="9">
    <location>
        <begin position="188"/>
        <end position="493"/>
    </location>
</feature>
<dbReference type="SUPFAM" id="SSF53335">
    <property type="entry name" value="S-adenosyl-L-methionine-dependent methyltransferases"/>
    <property type="match status" value="1"/>
</dbReference>
<dbReference type="InterPro" id="IPR022749">
    <property type="entry name" value="D12N6_MeTrfase_N"/>
</dbReference>
<dbReference type="RefSeq" id="WP_139592082.1">
    <property type="nucleotide sequence ID" value="NZ_CP040825.1"/>
</dbReference>
<dbReference type="GO" id="GO:0032259">
    <property type="term" value="P:methylation"/>
    <property type="evidence" value="ECO:0007669"/>
    <property type="project" value="UniProtKB-KW"/>
</dbReference>
<dbReference type="GO" id="GO:0009307">
    <property type="term" value="P:DNA restriction-modification system"/>
    <property type="evidence" value="ECO:0007669"/>
    <property type="project" value="UniProtKB-KW"/>
</dbReference>
<dbReference type="GO" id="GO:0009007">
    <property type="term" value="F:site-specific DNA-methyltransferase (adenine-specific) activity"/>
    <property type="evidence" value="ECO:0007669"/>
    <property type="project" value="UniProtKB-EC"/>
</dbReference>
<dbReference type="PANTHER" id="PTHR42933:SF1">
    <property type="entry name" value="SITE-SPECIFIC DNA-METHYLTRANSFERASE (ADENINE-SPECIFIC)"/>
    <property type="match status" value="1"/>
</dbReference>
<dbReference type="EC" id="2.1.1.72" evidence="2"/>
<keyword evidence="4 11" id="KW-0808">Transferase</keyword>
<evidence type="ECO:0000256" key="4">
    <source>
        <dbReference type="ARBA" id="ARBA00022679"/>
    </source>
</evidence>
<dbReference type="InterPro" id="IPR038333">
    <property type="entry name" value="T1MK-like_N_sf"/>
</dbReference>
<dbReference type="KEGG" id="mnh:FG904_01020"/>
<dbReference type="Pfam" id="PF12161">
    <property type="entry name" value="HsdM_N"/>
    <property type="match status" value="1"/>
</dbReference>
<evidence type="ECO:0000259" key="10">
    <source>
        <dbReference type="Pfam" id="PF12161"/>
    </source>
</evidence>